<evidence type="ECO:0000256" key="1">
    <source>
        <dbReference type="ARBA" id="ARBA00009437"/>
    </source>
</evidence>
<keyword evidence="3 7" id="KW-0238">DNA-binding</keyword>
<dbReference type="Proteomes" id="UP001183619">
    <property type="component" value="Unassembled WGS sequence"/>
</dbReference>
<keyword evidence="8" id="KW-1185">Reference proteome</keyword>
<dbReference type="Gene3D" id="1.10.10.10">
    <property type="entry name" value="Winged helix-like DNA-binding domain superfamily/Winged helix DNA-binding domain"/>
    <property type="match status" value="1"/>
</dbReference>
<comment type="similarity">
    <text evidence="1">Belongs to the LysR transcriptional regulatory family.</text>
</comment>
<dbReference type="InterPro" id="IPR005119">
    <property type="entry name" value="LysR_subst-bd"/>
</dbReference>
<dbReference type="RefSeq" id="WP_277104172.1">
    <property type="nucleotide sequence ID" value="NZ_BAAAJS010000071.1"/>
</dbReference>
<dbReference type="SUPFAM" id="SSF53850">
    <property type="entry name" value="Periplasmic binding protein-like II"/>
    <property type="match status" value="1"/>
</dbReference>
<protein>
    <submittedName>
        <fullName evidence="7">DNA-binding transcriptional LysR family regulator</fullName>
    </submittedName>
</protein>
<reference evidence="7 8" key="1">
    <citation type="submission" date="2023-07" db="EMBL/GenBank/DDBJ databases">
        <title>Sequencing the genomes of 1000 actinobacteria strains.</title>
        <authorList>
            <person name="Klenk H.-P."/>
        </authorList>
    </citation>
    <scope>NUCLEOTIDE SEQUENCE [LARGE SCALE GENOMIC DNA]</scope>
    <source>
        <strain evidence="7 8">DSM 44508</strain>
    </source>
</reference>
<dbReference type="PANTHER" id="PTHR30346">
    <property type="entry name" value="TRANSCRIPTIONAL DUAL REGULATOR HCAR-RELATED"/>
    <property type="match status" value="1"/>
</dbReference>
<keyword evidence="5" id="KW-0804">Transcription</keyword>
<evidence type="ECO:0000256" key="4">
    <source>
        <dbReference type="ARBA" id="ARBA00023159"/>
    </source>
</evidence>
<evidence type="ECO:0000259" key="6">
    <source>
        <dbReference type="PROSITE" id="PS50931"/>
    </source>
</evidence>
<evidence type="ECO:0000313" key="8">
    <source>
        <dbReference type="Proteomes" id="UP001183619"/>
    </source>
</evidence>
<gene>
    <name evidence="7" type="ORF">J2S37_001305</name>
</gene>
<dbReference type="PANTHER" id="PTHR30346:SF29">
    <property type="entry name" value="LYSR SUBSTRATE-BINDING"/>
    <property type="match status" value="1"/>
</dbReference>
<dbReference type="InterPro" id="IPR036390">
    <property type="entry name" value="WH_DNA-bd_sf"/>
</dbReference>
<accession>A0ABU2B821</accession>
<dbReference type="InterPro" id="IPR036388">
    <property type="entry name" value="WH-like_DNA-bd_sf"/>
</dbReference>
<dbReference type="EMBL" id="JAVDYF010000001">
    <property type="protein sequence ID" value="MDR7354767.1"/>
    <property type="molecule type" value="Genomic_DNA"/>
</dbReference>
<name>A0ABU2B821_9CORY</name>
<dbReference type="PROSITE" id="PS50931">
    <property type="entry name" value="HTH_LYSR"/>
    <property type="match status" value="1"/>
</dbReference>
<evidence type="ECO:0000256" key="3">
    <source>
        <dbReference type="ARBA" id="ARBA00023125"/>
    </source>
</evidence>
<dbReference type="Gene3D" id="3.40.190.10">
    <property type="entry name" value="Periplasmic binding protein-like II"/>
    <property type="match status" value="2"/>
</dbReference>
<proteinExistence type="inferred from homology"/>
<feature type="domain" description="HTH lysR-type" evidence="6">
    <location>
        <begin position="10"/>
        <end position="67"/>
    </location>
</feature>
<evidence type="ECO:0000313" key="7">
    <source>
        <dbReference type="EMBL" id="MDR7354767.1"/>
    </source>
</evidence>
<dbReference type="SUPFAM" id="SSF46785">
    <property type="entry name" value="Winged helix' DNA-binding domain"/>
    <property type="match status" value="1"/>
</dbReference>
<sequence>MARVHRANLHNLNRLRMLCELRRLKTMSEVAQVFLMTHSAVSQQLSQLEKEVGYKLLEKDGRGVRLNDRGEILADYAGKILALADEAQAALKDRRDVTGVLKVATFQSALVGLVPDTLRVLDSEYPDLHLECVQCDVSDGIAELLSHRVDIVIGEELPFAPTIDSPSIHRLDLYREPMVLAAPAHGRWRFPGSFEQLAASRFLLNPAGTIAGHWERNFCLAQGFVPTVVVESPDPLVQLNLVRQGVGVALLPSLVLGSVEGLDNVDIIPLPGNPQRVLFTAVRIGREDHPAIHALRRALHAARP</sequence>
<dbReference type="Pfam" id="PF03466">
    <property type="entry name" value="LysR_substrate"/>
    <property type="match status" value="1"/>
</dbReference>
<comment type="caution">
    <text evidence="7">The sequence shown here is derived from an EMBL/GenBank/DDBJ whole genome shotgun (WGS) entry which is preliminary data.</text>
</comment>
<keyword evidence="2" id="KW-0805">Transcription regulation</keyword>
<dbReference type="InterPro" id="IPR000847">
    <property type="entry name" value="LysR_HTH_N"/>
</dbReference>
<organism evidence="7 8">
    <name type="scientific">Corynebacterium felinum</name>
    <dbReference type="NCBI Taxonomy" id="131318"/>
    <lineage>
        <taxon>Bacteria</taxon>
        <taxon>Bacillati</taxon>
        <taxon>Actinomycetota</taxon>
        <taxon>Actinomycetes</taxon>
        <taxon>Mycobacteriales</taxon>
        <taxon>Corynebacteriaceae</taxon>
        <taxon>Corynebacterium</taxon>
    </lineage>
</organism>
<evidence type="ECO:0000256" key="2">
    <source>
        <dbReference type="ARBA" id="ARBA00023015"/>
    </source>
</evidence>
<keyword evidence="4" id="KW-0010">Activator</keyword>
<dbReference type="Pfam" id="PF00126">
    <property type="entry name" value="HTH_1"/>
    <property type="match status" value="1"/>
</dbReference>
<evidence type="ECO:0000256" key="5">
    <source>
        <dbReference type="ARBA" id="ARBA00023163"/>
    </source>
</evidence>
<dbReference type="GO" id="GO:0003677">
    <property type="term" value="F:DNA binding"/>
    <property type="evidence" value="ECO:0007669"/>
    <property type="project" value="UniProtKB-KW"/>
</dbReference>